<keyword evidence="2" id="KW-1185">Reference proteome</keyword>
<proteinExistence type="predicted"/>
<dbReference type="EMBL" id="OZ034822">
    <property type="protein sequence ID" value="CAL1410234.1"/>
    <property type="molecule type" value="Genomic_DNA"/>
</dbReference>
<dbReference type="AlphaFoldDB" id="A0AAV2GHU8"/>
<name>A0AAV2GHU8_9ROSI</name>
<evidence type="ECO:0000313" key="1">
    <source>
        <dbReference type="EMBL" id="CAL1410234.1"/>
    </source>
</evidence>
<evidence type="ECO:0000313" key="2">
    <source>
        <dbReference type="Proteomes" id="UP001497516"/>
    </source>
</evidence>
<sequence length="82" mass="8986">MSEELKSMLPVWRRRNLNKQIGEAGGGGTKEMRIRGVREDEIFEYGGGRAAEGRVADFRLVVVEGGRRGWPRGGAGVGGRQD</sequence>
<reference evidence="1 2" key="1">
    <citation type="submission" date="2024-04" db="EMBL/GenBank/DDBJ databases">
        <authorList>
            <person name="Fracassetti M."/>
        </authorList>
    </citation>
    <scope>NUCLEOTIDE SEQUENCE [LARGE SCALE GENOMIC DNA]</scope>
</reference>
<organism evidence="1 2">
    <name type="scientific">Linum trigynum</name>
    <dbReference type="NCBI Taxonomy" id="586398"/>
    <lineage>
        <taxon>Eukaryota</taxon>
        <taxon>Viridiplantae</taxon>
        <taxon>Streptophyta</taxon>
        <taxon>Embryophyta</taxon>
        <taxon>Tracheophyta</taxon>
        <taxon>Spermatophyta</taxon>
        <taxon>Magnoliopsida</taxon>
        <taxon>eudicotyledons</taxon>
        <taxon>Gunneridae</taxon>
        <taxon>Pentapetalae</taxon>
        <taxon>rosids</taxon>
        <taxon>fabids</taxon>
        <taxon>Malpighiales</taxon>
        <taxon>Linaceae</taxon>
        <taxon>Linum</taxon>
    </lineage>
</organism>
<protein>
    <submittedName>
        <fullName evidence="1">Uncharacterized protein</fullName>
    </submittedName>
</protein>
<accession>A0AAV2GHU8</accession>
<gene>
    <name evidence="1" type="ORF">LTRI10_LOCUS49669</name>
</gene>
<dbReference type="Proteomes" id="UP001497516">
    <property type="component" value="Chromosome 9"/>
</dbReference>